<name>A0AAF0R426_SOLVR</name>
<dbReference type="Pfam" id="PF14938">
    <property type="entry name" value="SNAP"/>
    <property type="match status" value="1"/>
</dbReference>
<accession>A0AAF0R426</accession>
<sequence length="112" mass="12706">MGDLKISSKAEKNLGGWALFGSKYKDAADLFDKDGNYFKLAKSFLESQFTLCLQLDSKHEAANAARYYKKSNIKACRQFTGLQGKSLESGYVASADCTTKYSVKERKWLRYY</sequence>
<proteinExistence type="predicted"/>
<dbReference type="EMBL" id="CP133617">
    <property type="protein sequence ID" value="WMV33678.1"/>
    <property type="molecule type" value="Genomic_DNA"/>
</dbReference>
<organism evidence="1 2">
    <name type="scientific">Solanum verrucosum</name>
    <dbReference type="NCBI Taxonomy" id="315347"/>
    <lineage>
        <taxon>Eukaryota</taxon>
        <taxon>Viridiplantae</taxon>
        <taxon>Streptophyta</taxon>
        <taxon>Embryophyta</taxon>
        <taxon>Tracheophyta</taxon>
        <taxon>Spermatophyta</taxon>
        <taxon>Magnoliopsida</taxon>
        <taxon>eudicotyledons</taxon>
        <taxon>Gunneridae</taxon>
        <taxon>Pentapetalae</taxon>
        <taxon>asterids</taxon>
        <taxon>lamiids</taxon>
        <taxon>Solanales</taxon>
        <taxon>Solanaceae</taxon>
        <taxon>Solanoideae</taxon>
        <taxon>Solaneae</taxon>
        <taxon>Solanum</taxon>
    </lineage>
</organism>
<protein>
    <submittedName>
        <fullName evidence="1">Uncharacterized protein</fullName>
    </submittedName>
</protein>
<dbReference type="Proteomes" id="UP001234989">
    <property type="component" value="Chromosome 6"/>
</dbReference>
<dbReference type="AlphaFoldDB" id="A0AAF0R426"/>
<evidence type="ECO:0000313" key="1">
    <source>
        <dbReference type="EMBL" id="WMV33678.1"/>
    </source>
</evidence>
<evidence type="ECO:0000313" key="2">
    <source>
        <dbReference type="Proteomes" id="UP001234989"/>
    </source>
</evidence>
<reference evidence="1" key="1">
    <citation type="submission" date="2023-08" db="EMBL/GenBank/DDBJ databases">
        <title>A de novo genome assembly of Solanum verrucosum Schlechtendal, a Mexican diploid species geographically isolated from the other diploid A-genome species in potato relatives.</title>
        <authorList>
            <person name="Hosaka K."/>
        </authorList>
    </citation>
    <scope>NUCLEOTIDE SEQUENCE</scope>
    <source>
        <tissue evidence="1">Young leaves</tissue>
    </source>
</reference>
<gene>
    <name evidence="1" type="ORF">MTR67_027063</name>
</gene>
<dbReference type="Gene3D" id="1.25.40.10">
    <property type="entry name" value="Tetratricopeptide repeat domain"/>
    <property type="match status" value="1"/>
</dbReference>
<keyword evidence="2" id="KW-1185">Reference proteome</keyword>
<dbReference type="InterPro" id="IPR011990">
    <property type="entry name" value="TPR-like_helical_dom_sf"/>
</dbReference>